<dbReference type="PANTHER" id="PTHR30619:SF1">
    <property type="entry name" value="RECOMBINATION PROTEIN 2"/>
    <property type="match status" value="1"/>
</dbReference>
<protein>
    <recommendedName>
        <fullName evidence="1">Metallo-beta-lactamase domain-containing protein</fullName>
    </recommendedName>
</protein>
<dbReference type="EMBL" id="BIFH01000041">
    <property type="protein sequence ID" value="GCE00712.1"/>
    <property type="molecule type" value="Genomic_DNA"/>
</dbReference>
<dbReference type="SUPFAM" id="SSF56281">
    <property type="entry name" value="Metallo-hydrolase/oxidoreductase"/>
    <property type="match status" value="1"/>
</dbReference>
<proteinExistence type="predicted"/>
<comment type="caution">
    <text evidence="2">The sequence shown here is derived from an EMBL/GenBank/DDBJ whole genome shotgun (WGS) entry which is preliminary data.</text>
</comment>
<dbReference type="PANTHER" id="PTHR30619">
    <property type="entry name" value="DNA INTERNALIZATION/COMPETENCE PROTEIN COMEC/REC2"/>
    <property type="match status" value="1"/>
</dbReference>
<dbReference type="RefSeq" id="WP_126642406.1">
    <property type="nucleotide sequence ID" value="NZ_BIFH01000041.1"/>
</dbReference>
<dbReference type="InterPro" id="IPR036866">
    <property type="entry name" value="RibonucZ/Hydroxyglut_hydro"/>
</dbReference>
<evidence type="ECO:0000313" key="3">
    <source>
        <dbReference type="Proteomes" id="UP000286931"/>
    </source>
</evidence>
<accession>A0A401Z1J4</accession>
<evidence type="ECO:0000259" key="1">
    <source>
        <dbReference type="Pfam" id="PF00753"/>
    </source>
</evidence>
<organism evidence="2 3">
    <name type="scientific">Embleya hyalina</name>
    <dbReference type="NCBI Taxonomy" id="516124"/>
    <lineage>
        <taxon>Bacteria</taxon>
        <taxon>Bacillati</taxon>
        <taxon>Actinomycetota</taxon>
        <taxon>Actinomycetes</taxon>
        <taxon>Kitasatosporales</taxon>
        <taxon>Streptomycetaceae</taxon>
        <taxon>Embleya</taxon>
    </lineage>
</organism>
<dbReference type="Gene3D" id="3.60.15.10">
    <property type="entry name" value="Ribonuclease Z/Hydroxyacylglutathione hydrolase-like"/>
    <property type="match status" value="1"/>
</dbReference>
<keyword evidence="3" id="KW-1185">Reference proteome</keyword>
<dbReference type="InterPro" id="IPR052159">
    <property type="entry name" value="Competence_DNA_uptake"/>
</dbReference>
<dbReference type="OrthoDB" id="9783680at2"/>
<name>A0A401Z1J4_9ACTN</name>
<evidence type="ECO:0000313" key="2">
    <source>
        <dbReference type="EMBL" id="GCE00712.1"/>
    </source>
</evidence>
<feature type="domain" description="Metallo-beta-lactamase" evidence="1">
    <location>
        <begin position="17"/>
        <end position="122"/>
    </location>
</feature>
<dbReference type="AlphaFoldDB" id="A0A401Z1J4"/>
<dbReference type="Pfam" id="PF00753">
    <property type="entry name" value="Lactamase_B"/>
    <property type="match status" value="1"/>
</dbReference>
<dbReference type="Proteomes" id="UP000286931">
    <property type="component" value="Unassembled WGS sequence"/>
</dbReference>
<reference evidence="2 3" key="1">
    <citation type="submission" date="2018-12" db="EMBL/GenBank/DDBJ databases">
        <title>Draft genome sequence of Embleya hyalina NBRC 13850T.</title>
        <authorList>
            <person name="Komaki H."/>
            <person name="Hosoyama A."/>
            <person name="Kimura A."/>
            <person name="Ichikawa N."/>
            <person name="Tamura T."/>
        </authorList>
    </citation>
    <scope>NUCLEOTIDE SEQUENCE [LARGE SCALE GENOMIC DNA]</scope>
    <source>
        <strain evidence="2 3">NBRC 13850</strain>
    </source>
</reference>
<sequence>MAIPVPPGPHARVIFVGVGQGDCTLIIFPDPPHGTGEVVLIDCGSTKGARCLITTPTQEVVDALTNVKRLLATFVPRKTIDYLFISHADEDHYNLLVRALDGFTVKSAYYTGVLEDYQNGRDKSGGLPNATYRWLQANGAQPLPNSLAFSGPPAGGGTGVPWQYGQPIVRLGTDEGLYAVAANATGTYATRKAKWEKCLAPATDPHEKTRLRKELERYDPNPDSAVLALVYKKAVMVFAADSTVVTEDFILANWAPRLPSANVTLKMGHHGSDTSSRERWIKLIKPQRLTVSSGTKSFNGSGIPKISHLEQVKTWSGVVQPAEPHEYTYFDDRAAPNPSFLVDQTDRGVFTSQLMVNPDWTPTTPDDERFICGTWHLTLDAAGNVMIGY</sequence>
<gene>
    <name evidence="2" type="ORF">EHYA_08438</name>
</gene>
<dbReference type="InterPro" id="IPR001279">
    <property type="entry name" value="Metallo-B-lactamas"/>
</dbReference>